<reference evidence="1 2" key="1">
    <citation type="journal article" date="2012" name="Proc. Natl. Acad. Sci. U.S.A.">
        <title>Comparative genomics of Ceriporiopsis subvermispora and Phanerochaete chrysosporium provide insight into selective ligninolysis.</title>
        <authorList>
            <person name="Fernandez-Fueyo E."/>
            <person name="Ruiz-Duenas F.J."/>
            <person name="Ferreira P."/>
            <person name="Floudas D."/>
            <person name="Hibbett D.S."/>
            <person name="Canessa P."/>
            <person name="Larrondo L.F."/>
            <person name="James T.Y."/>
            <person name="Seelenfreund D."/>
            <person name="Lobos S."/>
            <person name="Polanco R."/>
            <person name="Tello M."/>
            <person name="Honda Y."/>
            <person name="Watanabe T."/>
            <person name="Watanabe T."/>
            <person name="Ryu J.S."/>
            <person name="Kubicek C.P."/>
            <person name="Schmoll M."/>
            <person name="Gaskell J."/>
            <person name="Hammel K.E."/>
            <person name="St John F.J."/>
            <person name="Vanden Wymelenberg A."/>
            <person name="Sabat G."/>
            <person name="Splinter BonDurant S."/>
            <person name="Syed K."/>
            <person name="Yadav J.S."/>
            <person name="Doddapaneni H."/>
            <person name="Subramanian V."/>
            <person name="Lavin J.L."/>
            <person name="Oguiza J.A."/>
            <person name="Perez G."/>
            <person name="Pisabarro A.G."/>
            <person name="Ramirez L."/>
            <person name="Santoyo F."/>
            <person name="Master E."/>
            <person name="Coutinho P.M."/>
            <person name="Henrissat B."/>
            <person name="Lombard V."/>
            <person name="Magnuson J.K."/>
            <person name="Kuees U."/>
            <person name="Hori C."/>
            <person name="Igarashi K."/>
            <person name="Samejima M."/>
            <person name="Held B.W."/>
            <person name="Barry K.W."/>
            <person name="LaButti K.M."/>
            <person name="Lapidus A."/>
            <person name="Lindquist E.A."/>
            <person name="Lucas S.M."/>
            <person name="Riley R."/>
            <person name="Salamov A.A."/>
            <person name="Hoffmeister D."/>
            <person name="Schwenk D."/>
            <person name="Hadar Y."/>
            <person name="Yarden O."/>
            <person name="de Vries R.P."/>
            <person name="Wiebenga A."/>
            <person name="Stenlid J."/>
            <person name="Eastwood D."/>
            <person name="Grigoriev I.V."/>
            <person name="Berka R.M."/>
            <person name="Blanchette R.A."/>
            <person name="Kersten P."/>
            <person name="Martinez A.T."/>
            <person name="Vicuna R."/>
            <person name="Cullen D."/>
        </authorList>
    </citation>
    <scope>NUCLEOTIDE SEQUENCE [LARGE SCALE GENOMIC DNA]</scope>
    <source>
        <strain evidence="1 2">B</strain>
    </source>
</reference>
<proteinExistence type="predicted"/>
<accession>M2R7Z3</accession>
<dbReference type="Proteomes" id="UP000016930">
    <property type="component" value="Unassembled WGS sequence"/>
</dbReference>
<evidence type="ECO:0000313" key="1">
    <source>
        <dbReference type="EMBL" id="EMD34811.1"/>
    </source>
</evidence>
<keyword evidence="2" id="KW-1185">Reference proteome</keyword>
<sequence length="148" mass="16672">MSISTSHWLRAETTSRVQLLPLLEYAPSLPLRTLAVAFPLFLSDTSAELFIHDIDLVDDVLARTMENSPRLLLYVHMPIFDERDRPSVRRLLATSDEITGPFGAAFPRTCNAGRGRIRYSLPPKEYGFPEICDPQTHLYPIPACHAHG</sequence>
<dbReference type="HOGENOM" id="CLU_1758576_0_0_1"/>
<dbReference type="AlphaFoldDB" id="M2R7Z3"/>
<evidence type="ECO:0000313" key="2">
    <source>
        <dbReference type="Proteomes" id="UP000016930"/>
    </source>
</evidence>
<gene>
    <name evidence="1" type="ORF">CERSUDRAFT_116995</name>
</gene>
<protein>
    <submittedName>
        <fullName evidence="1">Uncharacterized protein</fullName>
    </submittedName>
</protein>
<name>M2R7Z3_CERS8</name>
<dbReference type="EMBL" id="KB445802">
    <property type="protein sequence ID" value="EMD34811.1"/>
    <property type="molecule type" value="Genomic_DNA"/>
</dbReference>
<organism evidence="1 2">
    <name type="scientific">Ceriporiopsis subvermispora (strain B)</name>
    <name type="common">White-rot fungus</name>
    <name type="synonym">Gelatoporia subvermispora</name>
    <dbReference type="NCBI Taxonomy" id="914234"/>
    <lineage>
        <taxon>Eukaryota</taxon>
        <taxon>Fungi</taxon>
        <taxon>Dikarya</taxon>
        <taxon>Basidiomycota</taxon>
        <taxon>Agaricomycotina</taxon>
        <taxon>Agaricomycetes</taxon>
        <taxon>Polyporales</taxon>
        <taxon>Gelatoporiaceae</taxon>
        <taxon>Gelatoporia</taxon>
    </lineage>
</organism>